<organism evidence="1 2">
    <name type="scientific">Streptomonospora algeriensis</name>
    <dbReference type="NCBI Taxonomy" id="995084"/>
    <lineage>
        <taxon>Bacteria</taxon>
        <taxon>Bacillati</taxon>
        <taxon>Actinomycetota</taxon>
        <taxon>Actinomycetes</taxon>
        <taxon>Streptosporangiales</taxon>
        <taxon>Nocardiopsidaceae</taxon>
        <taxon>Streptomonospora</taxon>
    </lineage>
</organism>
<gene>
    <name evidence="1" type="ORF">ACFQZU_23510</name>
</gene>
<protein>
    <submittedName>
        <fullName evidence="1">Uncharacterized protein</fullName>
    </submittedName>
</protein>
<accession>A0ABW3BMQ5</accession>
<name>A0ABW3BMQ5_9ACTN</name>
<dbReference type="Proteomes" id="UP001596956">
    <property type="component" value="Unassembled WGS sequence"/>
</dbReference>
<evidence type="ECO:0000313" key="1">
    <source>
        <dbReference type="EMBL" id="MFD0804264.1"/>
    </source>
</evidence>
<comment type="caution">
    <text evidence="1">The sequence shown here is derived from an EMBL/GenBank/DDBJ whole genome shotgun (WGS) entry which is preliminary data.</text>
</comment>
<proteinExistence type="predicted"/>
<dbReference type="EMBL" id="JBHTHR010001502">
    <property type="protein sequence ID" value="MFD0804264.1"/>
    <property type="molecule type" value="Genomic_DNA"/>
</dbReference>
<evidence type="ECO:0000313" key="2">
    <source>
        <dbReference type="Proteomes" id="UP001596956"/>
    </source>
</evidence>
<feature type="non-terminal residue" evidence="1">
    <location>
        <position position="70"/>
    </location>
</feature>
<keyword evidence="2" id="KW-1185">Reference proteome</keyword>
<reference evidence="2" key="1">
    <citation type="journal article" date="2019" name="Int. J. Syst. Evol. Microbiol.">
        <title>The Global Catalogue of Microorganisms (GCM) 10K type strain sequencing project: providing services to taxonomists for standard genome sequencing and annotation.</title>
        <authorList>
            <consortium name="The Broad Institute Genomics Platform"/>
            <consortium name="The Broad Institute Genome Sequencing Center for Infectious Disease"/>
            <person name="Wu L."/>
            <person name="Ma J."/>
        </authorList>
    </citation>
    <scope>NUCLEOTIDE SEQUENCE [LARGE SCALE GENOMIC DNA]</scope>
    <source>
        <strain evidence="2">CCUG 63369</strain>
    </source>
</reference>
<sequence length="70" mass="7340">MIDKLAPGEARELSMAKRSGEQCCAHCRFMAILTGPSSAPYAPDSDAFGTSIFCRANPPIAVPSKQAVLG</sequence>